<protein>
    <recommendedName>
        <fullName evidence="2">DUF2062 domain-containing protein</fullName>
    </recommendedName>
</protein>
<dbReference type="STRING" id="43775.SAMN04489760_1117"/>
<accession>A0A1H7XK95</accession>
<feature type="transmembrane region" description="Helical" evidence="1">
    <location>
        <begin position="115"/>
        <end position="135"/>
    </location>
</feature>
<evidence type="ECO:0000313" key="3">
    <source>
        <dbReference type="EMBL" id="SEM34024.1"/>
    </source>
</evidence>
<gene>
    <name evidence="3" type="ORF">SAMN04489760_1117</name>
</gene>
<feature type="transmembrane region" description="Helical" evidence="1">
    <location>
        <begin position="21"/>
        <end position="54"/>
    </location>
</feature>
<evidence type="ECO:0000259" key="2">
    <source>
        <dbReference type="Pfam" id="PF09835"/>
    </source>
</evidence>
<dbReference type="PANTHER" id="PTHR40547">
    <property type="entry name" value="SLL0298 PROTEIN"/>
    <property type="match status" value="1"/>
</dbReference>
<dbReference type="Pfam" id="PF09835">
    <property type="entry name" value="DUF2062"/>
    <property type="match status" value="1"/>
</dbReference>
<dbReference type="PANTHER" id="PTHR40547:SF1">
    <property type="entry name" value="SLL0298 PROTEIN"/>
    <property type="match status" value="1"/>
</dbReference>
<reference evidence="3 4" key="1">
    <citation type="submission" date="2016-10" db="EMBL/GenBank/DDBJ databases">
        <authorList>
            <person name="de Groot N.N."/>
        </authorList>
    </citation>
    <scope>NUCLEOTIDE SEQUENCE [LARGE SCALE GENOMIC DNA]</scope>
    <source>
        <strain evidence="3 4">DSM 8423</strain>
    </source>
</reference>
<dbReference type="OrthoDB" id="9794343at2"/>
<keyword evidence="4" id="KW-1185">Reference proteome</keyword>
<evidence type="ECO:0000256" key="1">
    <source>
        <dbReference type="SAM" id="Phobius"/>
    </source>
</evidence>
<dbReference type="InterPro" id="IPR018639">
    <property type="entry name" value="DUF2062"/>
</dbReference>
<keyword evidence="1" id="KW-0812">Transmembrane</keyword>
<proteinExistence type="predicted"/>
<name>A0A1H7XK95_9BACT</name>
<feature type="domain" description="DUF2062" evidence="2">
    <location>
        <begin position="6"/>
        <end position="146"/>
    </location>
</feature>
<dbReference type="EMBL" id="FOBS01000011">
    <property type="protein sequence ID" value="SEM34024.1"/>
    <property type="molecule type" value="Genomic_DNA"/>
</dbReference>
<dbReference type="Proteomes" id="UP000198744">
    <property type="component" value="Unassembled WGS sequence"/>
</dbReference>
<keyword evidence="1" id="KW-1133">Transmembrane helix</keyword>
<dbReference type="AlphaFoldDB" id="A0A1H7XK95"/>
<sequence>MTIRQRMQNFYQQFLSLKGDPTSIACGMAMGVFVGITPTIPFHTLMVVVFGFLFKINLTSAYLGSWLVCNPFTIPLLYLGEYQIGRYILGRGESELVIREYSFSALLQLGWDVCAPLLIGGFVLAVLVTVPAYFLSYRFISAVRKNESHEICSADTP</sequence>
<organism evidence="3 4">
    <name type="scientific">Syntrophus gentianae</name>
    <dbReference type="NCBI Taxonomy" id="43775"/>
    <lineage>
        <taxon>Bacteria</taxon>
        <taxon>Pseudomonadati</taxon>
        <taxon>Thermodesulfobacteriota</taxon>
        <taxon>Syntrophia</taxon>
        <taxon>Syntrophales</taxon>
        <taxon>Syntrophaceae</taxon>
        <taxon>Syntrophus</taxon>
    </lineage>
</organism>
<evidence type="ECO:0000313" key="4">
    <source>
        <dbReference type="Proteomes" id="UP000198744"/>
    </source>
</evidence>
<keyword evidence="1" id="KW-0472">Membrane</keyword>